<dbReference type="RefSeq" id="WP_184622758.1">
    <property type="nucleotide sequence ID" value="NZ_JACHCC010000002.1"/>
</dbReference>
<proteinExistence type="predicted"/>
<dbReference type="InterPro" id="IPR032774">
    <property type="entry name" value="WG_beta_rep"/>
</dbReference>
<dbReference type="Proteomes" id="UP000521017">
    <property type="component" value="Unassembled WGS sequence"/>
</dbReference>
<dbReference type="AlphaFoldDB" id="A0A7X0J0P6"/>
<dbReference type="Pfam" id="PF14903">
    <property type="entry name" value="WG_beta_rep"/>
    <property type="match status" value="4"/>
</dbReference>
<evidence type="ECO:0008006" key="3">
    <source>
        <dbReference type="Google" id="ProtNLM"/>
    </source>
</evidence>
<comment type="caution">
    <text evidence="1">The sequence shown here is derived from an EMBL/GenBank/DDBJ whole genome shotgun (WGS) entry which is preliminary data.</text>
</comment>
<sequence>MKIKPKYDFAALFNNGQAVVGLKNPNPKNYSEDRLEGLIDETGKEIFAPQFTGRYEVKTRQGNILPQLIQYTTADGKTGIAKTQGGWLMEPGKYESFEFYDQDHYLAGNVFFSKGKRYTPPKNCVIETVDMEHRFFYTQRDSIYHGVSSWEGKTLVSPVYLDVKYIAGPKRFIADRLIKEMTSKNIQDELRILETEKQAGKDVIYNYLLDDQGKELKRFSSQYEATVNNKENLGIYERNGHQEYFDLLTGNPVPVAKVESVNGFHVFQKEQRYGIEDEYGKEILSPKYDKINFINPGFIIVTDHSSGKTGVIDIHQQQLVPFLYGSLDGLKDGKMIAYKDNKYGMINTKGQVLIDFKYKLYFYFDENGMAEVYDDKHGVIDTTGKTVIPLVFNTLFNTKTTEKTEQTYYTAEKNGRWGLMDDHGKVLIPFEYGYVSVGAEDLKKGWVNVEDTARIKRGAINILTGTKIPADYDIVRHYNSFTITGIRKNNDYQYSLLSAEAKPMTSEAYDKLDYTNGYLLAQIGKKYGVMDTSGKVLIPFTYDYLWAETPSLLLAEKDGRQFYINISGKKFIHSD</sequence>
<evidence type="ECO:0000313" key="1">
    <source>
        <dbReference type="EMBL" id="MBB6498534.1"/>
    </source>
</evidence>
<evidence type="ECO:0000313" key="2">
    <source>
        <dbReference type="Proteomes" id="UP000521017"/>
    </source>
</evidence>
<reference evidence="1 2" key="1">
    <citation type="submission" date="2020-08" db="EMBL/GenBank/DDBJ databases">
        <title>Genomic Encyclopedia of Type Strains, Phase IV (KMG-V): Genome sequencing to study the core and pangenomes of soil and plant-associated prokaryotes.</title>
        <authorList>
            <person name="Whitman W."/>
        </authorList>
    </citation>
    <scope>NUCLEOTIDE SEQUENCE [LARGE SCALE GENOMIC DNA]</scope>
    <source>
        <strain evidence="1 2">M2T3</strain>
    </source>
</reference>
<protein>
    <recommendedName>
        <fullName evidence="3">WG repeat protein</fullName>
    </recommendedName>
</protein>
<name>A0A7X0J0P6_9SPHI</name>
<organism evidence="1 2">
    <name type="scientific">Pedobacter cryoconitis</name>
    <dbReference type="NCBI Taxonomy" id="188932"/>
    <lineage>
        <taxon>Bacteria</taxon>
        <taxon>Pseudomonadati</taxon>
        <taxon>Bacteroidota</taxon>
        <taxon>Sphingobacteriia</taxon>
        <taxon>Sphingobacteriales</taxon>
        <taxon>Sphingobacteriaceae</taxon>
        <taxon>Pedobacter</taxon>
    </lineage>
</organism>
<gene>
    <name evidence="1" type="ORF">HDF25_000671</name>
</gene>
<dbReference type="EMBL" id="JACHCC010000002">
    <property type="protein sequence ID" value="MBB6498534.1"/>
    <property type="molecule type" value="Genomic_DNA"/>
</dbReference>
<dbReference type="PANTHER" id="PTHR37841:SF1">
    <property type="entry name" value="DUF3298 DOMAIN-CONTAINING PROTEIN"/>
    <property type="match status" value="1"/>
</dbReference>
<accession>A0A7X0J0P6</accession>
<dbReference type="PANTHER" id="PTHR37841">
    <property type="entry name" value="GLR2918 PROTEIN"/>
    <property type="match status" value="1"/>
</dbReference>